<keyword evidence="1" id="KW-1133">Transmembrane helix</keyword>
<dbReference type="AlphaFoldDB" id="A0A6C0BRC0"/>
<accession>A0A6C0BRC0</accession>
<keyword evidence="1" id="KW-0812">Transmembrane</keyword>
<proteinExistence type="predicted"/>
<evidence type="ECO:0000256" key="1">
    <source>
        <dbReference type="SAM" id="Phobius"/>
    </source>
</evidence>
<name>A0A6C0BRC0_9ZZZZ</name>
<dbReference type="EMBL" id="MN739226">
    <property type="protein sequence ID" value="QHS94532.1"/>
    <property type="molecule type" value="Genomic_DNA"/>
</dbReference>
<reference evidence="2" key="1">
    <citation type="journal article" date="2020" name="Nature">
        <title>Giant virus diversity and host interactions through global metagenomics.</title>
        <authorList>
            <person name="Schulz F."/>
            <person name="Roux S."/>
            <person name="Paez-Espino D."/>
            <person name="Jungbluth S."/>
            <person name="Walsh D.A."/>
            <person name="Denef V.J."/>
            <person name="McMahon K.D."/>
            <person name="Konstantinidis K.T."/>
            <person name="Eloe-Fadrosh E.A."/>
            <person name="Kyrpides N.C."/>
            <person name="Woyke T."/>
        </authorList>
    </citation>
    <scope>NUCLEOTIDE SEQUENCE</scope>
    <source>
        <strain evidence="2">GVMAG-M-3300018416-45</strain>
    </source>
</reference>
<feature type="transmembrane region" description="Helical" evidence="1">
    <location>
        <begin position="6"/>
        <end position="25"/>
    </location>
</feature>
<sequence>MGYTDIFVNILSIAIIAFLLYVSMYNNTSFRYDEMVEDNTSPVPINNLTSEINNLFDIKWSFDSLQLMIDEHSDNVRSIMGESRIY</sequence>
<evidence type="ECO:0000313" key="2">
    <source>
        <dbReference type="EMBL" id="QHS94532.1"/>
    </source>
</evidence>
<protein>
    <submittedName>
        <fullName evidence="2">Uncharacterized protein</fullName>
    </submittedName>
</protein>
<keyword evidence="1" id="KW-0472">Membrane</keyword>
<organism evidence="2">
    <name type="scientific">viral metagenome</name>
    <dbReference type="NCBI Taxonomy" id="1070528"/>
    <lineage>
        <taxon>unclassified sequences</taxon>
        <taxon>metagenomes</taxon>
        <taxon>organismal metagenomes</taxon>
    </lineage>
</organism>